<dbReference type="OrthoDB" id="9803667at2"/>
<evidence type="ECO:0000256" key="13">
    <source>
        <dbReference type="ARBA" id="ARBA00047880"/>
    </source>
</evidence>
<dbReference type="UniPathway" id="UPA00276">
    <property type="reaction ID" value="UER00406"/>
</dbReference>
<dbReference type="SUPFAM" id="SSF52374">
    <property type="entry name" value="Nucleotidylyl transferase"/>
    <property type="match status" value="1"/>
</dbReference>
<keyword evidence="11 15" id="KW-0067">ATP-binding</keyword>
<comment type="catalytic activity">
    <reaction evidence="13 15">
        <text>riboflavin + ATP = FMN + ADP + H(+)</text>
        <dbReference type="Rhea" id="RHEA:14357"/>
        <dbReference type="ChEBI" id="CHEBI:15378"/>
        <dbReference type="ChEBI" id="CHEBI:30616"/>
        <dbReference type="ChEBI" id="CHEBI:57986"/>
        <dbReference type="ChEBI" id="CHEBI:58210"/>
        <dbReference type="ChEBI" id="CHEBI:456216"/>
        <dbReference type="EC" id="2.7.1.26"/>
    </reaction>
</comment>
<evidence type="ECO:0000259" key="16">
    <source>
        <dbReference type="SMART" id="SM00904"/>
    </source>
</evidence>
<sequence>MIIKKIHHPYKKADIVNEKIVLVLGFFDGVHKGHQAVISKGVEIAEDKGLKCAVMTFNRHPAFVYRRFDPDKHTYLTPLERKEEIMEKLNVDILYEVDFTARFGNLSPQEFVDQYIVEWHADVVVAGFDYTYGKAAEANMNTMDKYAKNRFEIVKVEKKVDAEDKISSTRIRNYINEGKIREANELLGYIYETSGFVIHGDARGRELGYPTANIYPHPYIAVPKKGVYAVKFYVDRKWLDGMASIGYNPTFGDRPSYSIEVHIFDYKADIYGEDVKVRWVDYLRDEIKFNSVEELIKQLKQDEDDVRKILSEVEMKPDLI</sequence>
<evidence type="ECO:0000256" key="14">
    <source>
        <dbReference type="ARBA" id="ARBA00049494"/>
    </source>
</evidence>
<accession>A0A511ARQ9</accession>
<evidence type="ECO:0000256" key="10">
    <source>
        <dbReference type="ARBA" id="ARBA00022827"/>
    </source>
</evidence>
<proteinExistence type="inferred from homology"/>
<dbReference type="InterPro" id="IPR015864">
    <property type="entry name" value="FAD_synthase"/>
</dbReference>
<dbReference type="GO" id="GO:0005524">
    <property type="term" value="F:ATP binding"/>
    <property type="evidence" value="ECO:0007669"/>
    <property type="project" value="UniProtKB-UniRule"/>
</dbReference>
<dbReference type="FunFam" id="2.40.30.30:FF:000003">
    <property type="entry name" value="Riboflavin biosynthesis protein"/>
    <property type="match status" value="1"/>
</dbReference>
<dbReference type="InterPro" id="IPR023468">
    <property type="entry name" value="Riboflavin_kinase"/>
</dbReference>
<dbReference type="InterPro" id="IPR002606">
    <property type="entry name" value="Riboflavin_kinase_bac"/>
</dbReference>
<dbReference type="RefSeq" id="WP_146923492.1">
    <property type="nucleotide sequence ID" value="NZ_BJUY01000004.1"/>
</dbReference>
<keyword evidence="12" id="KW-0511">Multifunctional enzyme</keyword>
<dbReference type="InterPro" id="IPR015865">
    <property type="entry name" value="Riboflavin_kinase_bac/euk"/>
</dbReference>
<dbReference type="InterPro" id="IPR023465">
    <property type="entry name" value="Riboflavin_kinase_dom_sf"/>
</dbReference>
<dbReference type="EC" id="2.7.7.2" evidence="15"/>
<evidence type="ECO:0000256" key="3">
    <source>
        <dbReference type="ARBA" id="ARBA00005201"/>
    </source>
</evidence>
<keyword evidence="10 15" id="KW-0274">FAD</keyword>
<evidence type="ECO:0000256" key="2">
    <source>
        <dbReference type="ARBA" id="ARBA00004726"/>
    </source>
</evidence>
<evidence type="ECO:0000313" key="17">
    <source>
        <dbReference type="EMBL" id="GEK90890.1"/>
    </source>
</evidence>
<dbReference type="Proteomes" id="UP000321662">
    <property type="component" value="Unassembled WGS sequence"/>
</dbReference>
<keyword evidence="4 15" id="KW-0285">Flavoprotein</keyword>
<dbReference type="GO" id="GO:0006747">
    <property type="term" value="P:FAD biosynthetic process"/>
    <property type="evidence" value="ECO:0007669"/>
    <property type="project" value="UniProtKB-UniRule"/>
</dbReference>
<dbReference type="CDD" id="cd02064">
    <property type="entry name" value="FAD_synthetase_N"/>
    <property type="match status" value="1"/>
</dbReference>
<dbReference type="SMART" id="SM00904">
    <property type="entry name" value="Flavokinase"/>
    <property type="match status" value="1"/>
</dbReference>
<evidence type="ECO:0000256" key="11">
    <source>
        <dbReference type="ARBA" id="ARBA00022840"/>
    </source>
</evidence>
<dbReference type="FunFam" id="3.40.50.620:FF:000021">
    <property type="entry name" value="Riboflavin biosynthesis protein"/>
    <property type="match status" value="1"/>
</dbReference>
<comment type="pathway">
    <text evidence="2 15">Cofactor biosynthesis; FAD biosynthesis; FAD from FMN: step 1/1.</text>
</comment>
<evidence type="ECO:0000256" key="9">
    <source>
        <dbReference type="ARBA" id="ARBA00022777"/>
    </source>
</evidence>
<evidence type="ECO:0000256" key="12">
    <source>
        <dbReference type="ARBA" id="ARBA00023268"/>
    </source>
</evidence>
<evidence type="ECO:0000256" key="1">
    <source>
        <dbReference type="ARBA" id="ARBA00002121"/>
    </source>
</evidence>
<evidence type="ECO:0000256" key="8">
    <source>
        <dbReference type="ARBA" id="ARBA00022741"/>
    </source>
</evidence>
<comment type="caution">
    <text evidence="17">The sequence shown here is derived from an EMBL/GenBank/DDBJ whole genome shotgun (WGS) entry which is preliminary data.</text>
</comment>
<comment type="similarity">
    <text evidence="15">Belongs to the ribF family.</text>
</comment>
<organism evidence="17 18">
    <name type="scientific">Alkalibacterium kapii</name>
    <dbReference type="NCBI Taxonomy" id="426704"/>
    <lineage>
        <taxon>Bacteria</taxon>
        <taxon>Bacillati</taxon>
        <taxon>Bacillota</taxon>
        <taxon>Bacilli</taxon>
        <taxon>Lactobacillales</taxon>
        <taxon>Carnobacteriaceae</taxon>
        <taxon>Alkalibacterium</taxon>
    </lineage>
</organism>
<dbReference type="GO" id="GO:0009231">
    <property type="term" value="P:riboflavin biosynthetic process"/>
    <property type="evidence" value="ECO:0007669"/>
    <property type="project" value="InterPro"/>
</dbReference>
<keyword evidence="5 15" id="KW-0288">FMN</keyword>
<dbReference type="EC" id="2.7.1.26" evidence="15"/>
<dbReference type="NCBIfam" id="NF004160">
    <property type="entry name" value="PRK05627.1-3"/>
    <property type="match status" value="1"/>
</dbReference>
<evidence type="ECO:0000256" key="4">
    <source>
        <dbReference type="ARBA" id="ARBA00022630"/>
    </source>
</evidence>
<evidence type="ECO:0000256" key="5">
    <source>
        <dbReference type="ARBA" id="ARBA00022643"/>
    </source>
</evidence>
<dbReference type="GO" id="GO:0008531">
    <property type="term" value="F:riboflavin kinase activity"/>
    <property type="evidence" value="ECO:0007669"/>
    <property type="project" value="UniProtKB-UniRule"/>
</dbReference>
<keyword evidence="18" id="KW-1185">Reference proteome</keyword>
<dbReference type="AlphaFoldDB" id="A0A511ARQ9"/>
<keyword evidence="7 15" id="KW-0548">Nucleotidyltransferase</keyword>
<dbReference type="Pfam" id="PF06574">
    <property type="entry name" value="FAD_syn"/>
    <property type="match status" value="1"/>
</dbReference>
<name>A0A511ARQ9_9LACT</name>
<dbReference type="SUPFAM" id="SSF82114">
    <property type="entry name" value="Riboflavin kinase-like"/>
    <property type="match status" value="1"/>
</dbReference>
<reference evidence="17 18" key="1">
    <citation type="submission" date="2019-07" db="EMBL/GenBank/DDBJ databases">
        <title>Whole genome shotgun sequence of Alkalibacterium kapii NBRC 103247.</title>
        <authorList>
            <person name="Hosoyama A."/>
            <person name="Uohara A."/>
            <person name="Ohji S."/>
            <person name="Ichikawa N."/>
        </authorList>
    </citation>
    <scope>NUCLEOTIDE SEQUENCE [LARGE SCALE GENOMIC DNA]</scope>
    <source>
        <strain evidence="17 18">NBRC 103247</strain>
    </source>
</reference>
<dbReference type="NCBIfam" id="TIGR00083">
    <property type="entry name" value="ribF"/>
    <property type="match status" value="1"/>
</dbReference>
<dbReference type="PANTHER" id="PTHR22749:SF6">
    <property type="entry name" value="RIBOFLAVIN KINASE"/>
    <property type="match status" value="1"/>
</dbReference>
<feature type="domain" description="Riboflavin kinase" evidence="16">
    <location>
        <begin position="186"/>
        <end position="311"/>
    </location>
</feature>
<dbReference type="Pfam" id="PF01687">
    <property type="entry name" value="Flavokinase"/>
    <property type="match status" value="1"/>
</dbReference>
<dbReference type="PANTHER" id="PTHR22749">
    <property type="entry name" value="RIBOFLAVIN KINASE/FMN ADENYLYLTRANSFERASE"/>
    <property type="match status" value="1"/>
</dbReference>
<gene>
    <name evidence="17" type="primary">ribF</name>
    <name evidence="17" type="ORF">AKA01nite_05120</name>
</gene>
<comment type="pathway">
    <text evidence="3 15">Cofactor biosynthesis; FMN biosynthesis; FMN from riboflavin (ATP route): step 1/1.</text>
</comment>
<comment type="function">
    <text evidence="1">Catalyzes the phosphorylation of riboflavin to FMN followed by the adenylation of FMN to FAD.</text>
</comment>
<dbReference type="Gene3D" id="3.40.50.620">
    <property type="entry name" value="HUPs"/>
    <property type="match status" value="1"/>
</dbReference>
<evidence type="ECO:0000256" key="6">
    <source>
        <dbReference type="ARBA" id="ARBA00022679"/>
    </source>
</evidence>
<keyword evidence="8 15" id="KW-0547">Nucleotide-binding</keyword>
<dbReference type="GO" id="GO:0009398">
    <property type="term" value="P:FMN biosynthetic process"/>
    <property type="evidence" value="ECO:0007669"/>
    <property type="project" value="UniProtKB-UniRule"/>
</dbReference>
<keyword evidence="9 15" id="KW-0418">Kinase</keyword>
<comment type="catalytic activity">
    <reaction evidence="14 15">
        <text>FMN + ATP + H(+) = FAD + diphosphate</text>
        <dbReference type="Rhea" id="RHEA:17237"/>
        <dbReference type="ChEBI" id="CHEBI:15378"/>
        <dbReference type="ChEBI" id="CHEBI:30616"/>
        <dbReference type="ChEBI" id="CHEBI:33019"/>
        <dbReference type="ChEBI" id="CHEBI:57692"/>
        <dbReference type="ChEBI" id="CHEBI:58210"/>
        <dbReference type="EC" id="2.7.7.2"/>
    </reaction>
</comment>
<keyword evidence="6 15" id="KW-0808">Transferase</keyword>
<protein>
    <recommendedName>
        <fullName evidence="15">Riboflavin biosynthesis protein</fullName>
    </recommendedName>
    <domain>
        <recommendedName>
            <fullName evidence="15">Riboflavin kinase</fullName>
            <ecNumber evidence="15">2.7.1.26</ecNumber>
        </recommendedName>
        <alternativeName>
            <fullName evidence="15">Flavokinase</fullName>
        </alternativeName>
    </domain>
    <domain>
        <recommendedName>
            <fullName evidence="15">FMN adenylyltransferase</fullName>
            <ecNumber evidence="15">2.7.7.2</ecNumber>
        </recommendedName>
        <alternativeName>
            <fullName evidence="15">FAD pyrophosphorylase</fullName>
        </alternativeName>
        <alternativeName>
            <fullName evidence="15">FAD synthase</fullName>
        </alternativeName>
    </domain>
</protein>
<dbReference type="Gene3D" id="2.40.30.30">
    <property type="entry name" value="Riboflavin kinase-like"/>
    <property type="match status" value="1"/>
</dbReference>
<dbReference type="GO" id="GO:0003919">
    <property type="term" value="F:FMN adenylyltransferase activity"/>
    <property type="evidence" value="ECO:0007669"/>
    <property type="project" value="UniProtKB-UniRule"/>
</dbReference>
<evidence type="ECO:0000256" key="7">
    <source>
        <dbReference type="ARBA" id="ARBA00022695"/>
    </source>
</evidence>
<dbReference type="InterPro" id="IPR014729">
    <property type="entry name" value="Rossmann-like_a/b/a_fold"/>
</dbReference>
<evidence type="ECO:0000256" key="15">
    <source>
        <dbReference type="PIRNR" id="PIRNR004491"/>
    </source>
</evidence>
<dbReference type="EMBL" id="BJUY01000004">
    <property type="protein sequence ID" value="GEK90890.1"/>
    <property type="molecule type" value="Genomic_DNA"/>
</dbReference>
<dbReference type="PIRSF" id="PIRSF004491">
    <property type="entry name" value="FAD_Synth"/>
    <property type="match status" value="1"/>
</dbReference>
<evidence type="ECO:0000313" key="18">
    <source>
        <dbReference type="Proteomes" id="UP000321662"/>
    </source>
</evidence>
<dbReference type="UniPathway" id="UPA00277">
    <property type="reaction ID" value="UER00407"/>
</dbReference>